<dbReference type="GO" id="GO:0005886">
    <property type="term" value="C:plasma membrane"/>
    <property type="evidence" value="ECO:0007669"/>
    <property type="project" value="TreeGrafter"/>
</dbReference>
<feature type="domain" description="EF-hand" evidence="5">
    <location>
        <begin position="1"/>
        <end position="34"/>
    </location>
</feature>
<gene>
    <name evidence="6" type="ORF">AXF42_Ash014530</name>
</gene>
<feature type="domain" description="EF-hand" evidence="5">
    <location>
        <begin position="375"/>
        <end position="407"/>
    </location>
</feature>
<evidence type="ECO:0000259" key="4">
    <source>
        <dbReference type="PROSITE" id="PS50031"/>
    </source>
</evidence>
<feature type="region of interest" description="Disordered" evidence="3">
    <location>
        <begin position="833"/>
        <end position="973"/>
    </location>
</feature>
<feature type="domain" description="EF-hand" evidence="5">
    <location>
        <begin position="338"/>
        <end position="373"/>
    </location>
</feature>
<feature type="compositionally biased region" description="Basic and acidic residues" evidence="3">
    <location>
        <begin position="911"/>
        <end position="929"/>
    </location>
</feature>
<feature type="compositionally biased region" description="Basic and acidic residues" evidence="3">
    <location>
        <begin position="782"/>
        <end position="798"/>
    </location>
</feature>
<sequence>MDAFEAYFKRADLDQDGRISGPEAVAFFQGSNLPQQVLAQIWMHADQNRSGFLARLEFYNALKLVTVAQSGRELSPEIVKAALFGPAASKIPAPRMNPAPSSTPQMTPSVATRPPTPLGATLPTSIRGATAVIPGLGVNQQFVSPSNSNLVRPPSSTPSLPLQGVNQGLPGSAIVSNPSLTLNASTSWSGTNNGYSEPGVAPKLITSFGSTNSSTIPLDAKDSNASIVSVNGSSSGGSNFGGDAFSVTGGAKQDGPSTFSSSSVLHSSGSSSVTAASQNLVKSSVLDSLQSTSVHPGGVNQLHDTVRSSSAPTVASLPSGTQNSAIQSQIPWPKISQSNIQKYTKVFVEVDKDRDGKITGEQARNLFLSWRLPREVLKQVWDLADQDSDSMLSLREFCIALYLMERYREGRPLPSALPDVLRFDETLLHATGQPAISPVGPIWRPNPGLSQQEISRPSMPVTGMRPPVQSSVPYLVHGALQFSHQGTMPPFQGNQVDQLNKEQTIEEASDGDKKAEEMENKILDSREKIEYYRSKMQELVLYRSRCDNKLNEITERASADKHEVESLTKKYEEKYKQVAEVASKLAVEDAIFRDLQGRKLELQNAIIHMEKGGSSDGLLQVRADRIQSDLEGLVKALLERCKHHGLHVKSNSTVELPFGWQSGIQDGAQDWDEDWDKFEDEGFSFAKDLSAQVGSNVAPSKVKTIAWDDKASASVASPPASPLPPYSMDEKFSDEVGRITKSHRESVYAQSEYGSVRSPPGSPGTSIFGASSQVFHPTNLEMHDISPRGEDSHSDRGGAESTFSGDKFTDDPSWGAAFDASDDVDSVWGFSAKSTGHERSSQSSFGAGDFGLDPIRVDSPSSANALGLDKKSPFFDSVPSTPQYKSNFSPRFSEGPEEQSLSSFGRFDSFNMHDSRFSPKPENLTRFDSIRSTSDFGQNRGYSFDDSDPFSAGPFKSSEARSPRKDSDHWSSF</sequence>
<evidence type="ECO:0000256" key="3">
    <source>
        <dbReference type="SAM" id="MobiDB-lite"/>
    </source>
</evidence>
<dbReference type="SUPFAM" id="SSF47473">
    <property type="entry name" value="EF-hand"/>
    <property type="match status" value="2"/>
</dbReference>
<accession>A0A2H9ZWW0</accession>
<feature type="region of interest" description="Disordered" evidence="3">
    <location>
        <begin position="93"/>
        <end position="117"/>
    </location>
</feature>
<dbReference type="CDD" id="cd00052">
    <property type="entry name" value="EH"/>
    <property type="match status" value="2"/>
</dbReference>
<feature type="region of interest" description="Disordered" evidence="3">
    <location>
        <begin position="782"/>
        <end position="820"/>
    </location>
</feature>
<dbReference type="PROSITE" id="PS50031">
    <property type="entry name" value="EH"/>
    <property type="match status" value="2"/>
</dbReference>
<dbReference type="Proteomes" id="UP000236161">
    <property type="component" value="Unassembled WGS sequence"/>
</dbReference>
<dbReference type="GO" id="GO:0005509">
    <property type="term" value="F:calcium ion binding"/>
    <property type="evidence" value="ECO:0007669"/>
    <property type="project" value="InterPro"/>
</dbReference>
<reference evidence="6 7" key="1">
    <citation type="journal article" date="2017" name="Nature">
        <title>The Apostasia genome and the evolution of orchids.</title>
        <authorList>
            <person name="Zhang G.Q."/>
            <person name="Liu K.W."/>
            <person name="Li Z."/>
            <person name="Lohaus R."/>
            <person name="Hsiao Y.Y."/>
            <person name="Niu S.C."/>
            <person name="Wang J.Y."/>
            <person name="Lin Y.C."/>
            <person name="Xu Q."/>
            <person name="Chen L.J."/>
            <person name="Yoshida K."/>
            <person name="Fujiwara S."/>
            <person name="Wang Z.W."/>
            <person name="Zhang Y.Q."/>
            <person name="Mitsuda N."/>
            <person name="Wang M."/>
            <person name="Liu G.H."/>
            <person name="Pecoraro L."/>
            <person name="Huang H.X."/>
            <person name="Xiao X.J."/>
            <person name="Lin M."/>
            <person name="Wu X.Y."/>
            <person name="Wu W.L."/>
            <person name="Chen Y.Y."/>
            <person name="Chang S.B."/>
            <person name="Sakamoto S."/>
            <person name="Ohme-Takagi M."/>
            <person name="Yagi M."/>
            <person name="Zeng S.J."/>
            <person name="Shen C.Y."/>
            <person name="Yeh C.M."/>
            <person name="Luo Y.B."/>
            <person name="Tsai W.C."/>
            <person name="Van de Peer Y."/>
            <person name="Liu Z.J."/>
        </authorList>
    </citation>
    <scope>NUCLEOTIDE SEQUENCE [LARGE SCALE GENOMIC DNA]</scope>
    <source>
        <strain evidence="7">cv. Shenzhen</strain>
        <tissue evidence="6">Stem</tissue>
    </source>
</reference>
<feature type="compositionally biased region" description="Polar residues" evidence="3">
    <location>
        <begin position="878"/>
        <end position="890"/>
    </location>
</feature>
<feature type="domain" description="EH" evidence="4">
    <location>
        <begin position="339"/>
        <end position="421"/>
    </location>
</feature>
<dbReference type="AlphaFoldDB" id="A0A2H9ZWW0"/>
<evidence type="ECO:0000259" key="5">
    <source>
        <dbReference type="PROSITE" id="PS50222"/>
    </source>
</evidence>
<name>A0A2H9ZWW0_9ASPA</name>
<keyword evidence="1" id="KW-0106">Calcium</keyword>
<feature type="compositionally biased region" description="Basic and acidic residues" evidence="3">
    <location>
        <begin position="958"/>
        <end position="973"/>
    </location>
</feature>
<evidence type="ECO:0000313" key="6">
    <source>
        <dbReference type="EMBL" id="PKA47753.1"/>
    </source>
</evidence>
<dbReference type="PANTHER" id="PTHR11216">
    <property type="entry name" value="EH DOMAIN"/>
    <property type="match status" value="1"/>
</dbReference>
<feature type="coiled-coil region" evidence="2">
    <location>
        <begin position="501"/>
        <end position="570"/>
    </location>
</feature>
<dbReference type="EMBL" id="KZ453102">
    <property type="protein sequence ID" value="PKA47753.1"/>
    <property type="molecule type" value="Genomic_DNA"/>
</dbReference>
<dbReference type="InterPro" id="IPR011992">
    <property type="entry name" value="EF-hand-dom_pair"/>
</dbReference>
<dbReference type="InterPro" id="IPR002048">
    <property type="entry name" value="EF_hand_dom"/>
</dbReference>
<dbReference type="GO" id="GO:0005737">
    <property type="term" value="C:cytoplasm"/>
    <property type="evidence" value="ECO:0007669"/>
    <property type="project" value="TreeGrafter"/>
</dbReference>
<dbReference type="OrthoDB" id="524326at2759"/>
<evidence type="ECO:0000256" key="1">
    <source>
        <dbReference type="ARBA" id="ARBA00022837"/>
    </source>
</evidence>
<dbReference type="PANTHER" id="PTHR11216:SF161">
    <property type="entry name" value="CALCIUM-BINDING EF HAND FAMILY PROTEIN"/>
    <property type="match status" value="1"/>
</dbReference>
<evidence type="ECO:0000256" key="2">
    <source>
        <dbReference type="SAM" id="Coils"/>
    </source>
</evidence>
<feature type="compositionally biased region" description="Polar residues" evidence="3">
    <location>
        <begin position="99"/>
        <end position="110"/>
    </location>
</feature>
<dbReference type="Pfam" id="PF12763">
    <property type="entry name" value="EH"/>
    <property type="match status" value="2"/>
</dbReference>
<feature type="compositionally biased region" description="Polar residues" evidence="3">
    <location>
        <begin position="930"/>
        <end position="941"/>
    </location>
</feature>
<keyword evidence="7" id="KW-1185">Reference proteome</keyword>
<feature type="domain" description="EH" evidence="4">
    <location>
        <begin position="1"/>
        <end position="90"/>
    </location>
</feature>
<dbReference type="SMART" id="SM00054">
    <property type="entry name" value="EFh"/>
    <property type="match status" value="4"/>
</dbReference>
<dbReference type="PROSITE" id="PS00018">
    <property type="entry name" value="EF_HAND_1"/>
    <property type="match status" value="1"/>
</dbReference>
<keyword evidence="2" id="KW-0175">Coiled coil</keyword>
<dbReference type="GO" id="GO:0006897">
    <property type="term" value="P:endocytosis"/>
    <property type="evidence" value="ECO:0007669"/>
    <property type="project" value="TreeGrafter"/>
</dbReference>
<dbReference type="STRING" id="1088818.A0A2H9ZWW0"/>
<protein>
    <submittedName>
        <fullName evidence="6">Uncharacterized protein</fullName>
    </submittedName>
</protein>
<evidence type="ECO:0000313" key="7">
    <source>
        <dbReference type="Proteomes" id="UP000236161"/>
    </source>
</evidence>
<dbReference type="GO" id="GO:0016197">
    <property type="term" value="P:endosomal transport"/>
    <property type="evidence" value="ECO:0007669"/>
    <property type="project" value="TreeGrafter"/>
</dbReference>
<dbReference type="InterPro" id="IPR000261">
    <property type="entry name" value="EH_dom"/>
</dbReference>
<dbReference type="PROSITE" id="PS50222">
    <property type="entry name" value="EF_HAND_2"/>
    <property type="match status" value="3"/>
</dbReference>
<organism evidence="6 7">
    <name type="scientific">Apostasia shenzhenica</name>
    <dbReference type="NCBI Taxonomy" id="1088818"/>
    <lineage>
        <taxon>Eukaryota</taxon>
        <taxon>Viridiplantae</taxon>
        <taxon>Streptophyta</taxon>
        <taxon>Embryophyta</taxon>
        <taxon>Tracheophyta</taxon>
        <taxon>Spermatophyta</taxon>
        <taxon>Magnoliopsida</taxon>
        <taxon>Liliopsida</taxon>
        <taxon>Asparagales</taxon>
        <taxon>Orchidaceae</taxon>
        <taxon>Apostasioideae</taxon>
        <taxon>Apostasia</taxon>
    </lineage>
</organism>
<dbReference type="InterPro" id="IPR018247">
    <property type="entry name" value="EF_Hand_1_Ca_BS"/>
</dbReference>
<proteinExistence type="predicted"/>
<dbReference type="SMART" id="SM00027">
    <property type="entry name" value="EH"/>
    <property type="match status" value="2"/>
</dbReference>
<dbReference type="Gene3D" id="1.10.238.10">
    <property type="entry name" value="EF-hand"/>
    <property type="match status" value="2"/>
</dbReference>